<sequence length="788" mass="88989">MAGWQRDGATRDEPLVDFVLKFEAIPKEYANGKKRVPEPLARERAEEYTRLERTLQEQGLNVTSRVGPANSGHVLLFVHAPDQLLTEMRSKERVHDFLCGVVAVPNLTQTPSGDAFGAVRTSEGQVISPADRVRYVHHLLTAAPGDEESSRTGSVGGAGLSAPCSAFPHLVDMMPLHDRDFNAAWIKAWSNVSFRSIMMGISEDEIESLRFHFGEKIALYFAFLNTYFTSLAPAAVLGLMFWLTGEAYNPVYAVMLILWACAFVEVWRLRERKLAVRWGTTNLGNTLERRAAFRPRTVTRDPITGEKLEVYEWWRRELRVIASLPVVLLFVVLLIATLTAIFFIEVIVAEVYDGPGKGIVPLIPTILFSTCVPAIQGAWQATARALTGWENHSTNRSYNSSLTIKIFGLQSLVTYGGLVLTAFVYIPFGERLIHWMFDHGYLTRIFQFVSRQPNFQMPSKLHFEVHPVRLYNQLFALCVTGQVTNTVTEVLVPIALRSVTQWSDAAARSWACFRRKDTKERHRVSFASDRVERSFLERVHAEFALPTYDVFVDYAEMATQLGNITLWSAIWPLAPVMGYVNNFFELRSDAYKIIVNMRRPVPVRTDTIGTWVEVFSFLVRVAVFVNASLVYLFEDRHERSGISNAVHTTMRSYLHPHLPQQPDACKTETQVASLLPHFLPKSSAAGALAASFLFALVCEQLYGILRAAVQHILERVMWRDSEEERAVRRMQHENRVSLVGRLERTEGAQDGLHQVPATLRARIHPDMSFWDASHDSGLSYIASAAKAE</sequence>
<feature type="domain" description="Anoctamin transmembrane" evidence="6">
    <location>
        <begin position="210"/>
        <end position="716"/>
    </location>
</feature>
<evidence type="ECO:0000256" key="2">
    <source>
        <dbReference type="ARBA" id="ARBA00022692"/>
    </source>
</evidence>
<feature type="transmembrane region" description="Helical" evidence="5">
    <location>
        <begin position="249"/>
        <end position="267"/>
    </location>
</feature>
<dbReference type="GO" id="GO:0032541">
    <property type="term" value="C:cortical endoplasmic reticulum"/>
    <property type="evidence" value="ECO:0007669"/>
    <property type="project" value="TreeGrafter"/>
</dbReference>
<accession>A0AAF0F5Z7</accession>
<dbReference type="InterPro" id="IPR049456">
    <property type="entry name" value="Anoctamin_N_fung"/>
</dbReference>
<dbReference type="GeneID" id="85227028"/>
<dbReference type="InterPro" id="IPR049452">
    <property type="entry name" value="Anoctamin_TM"/>
</dbReference>
<reference evidence="8" key="1">
    <citation type="submission" date="2023-03" db="EMBL/GenBank/DDBJ databases">
        <title>Mating type loci evolution in Malassezia.</title>
        <authorList>
            <person name="Coelho M.A."/>
        </authorList>
    </citation>
    <scope>NUCLEOTIDE SEQUENCE</scope>
    <source>
        <strain evidence="8">CBS 9431</strain>
    </source>
</reference>
<evidence type="ECO:0000256" key="4">
    <source>
        <dbReference type="ARBA" id="ARBA00023136"/>
    </source>
</evidence>
<dbReference type="PANTHER" id="PTHR12308:SF73">
    <property type="entry name" value="ANOCTAMIN"/>
    <property type="match status" value="1"/>
</dbReference>
<feature type="transmembrane region" description="Helical" evidence="5">
    <location>
        <begin position="320"/>
        <end position="344"/>
    </location>
</feature>
<feature type="transmembrane region" description="Helical" evidence="5">
    <location>
        <begin position="217"/>
        <end position="243"/>
    </location>
</feature>
<evidence type="ECO:0000256" key="1">
    <source>
        <dbReference type="ARBA" id="ARBA00004141"/>
    </source>
</evidence>
<evidence type="ECO:0000256" key="3">
    <source>
        <dbReference type="ARBA" id="ARBA00022989"/>
    </source>
</evidence>
<dbReference type="PANTHER" id="PTHR12308">
    <property type="entry name" value="ANOCTAMIN"/>
    <property type="match status" value="1"/>
</dbReference>
<dbReference type="GO" id="GO:0016020">
    <property type="term" value="C:membrane"/>
    <property type="evidence" value="ECO:0007669"/>
    <property type="project" value="UniProtKB-SubCell"/>
</dbReference>
<evidence type="ECO:0000313" key="9">
    <source>
        <dbReference type="Proteomes" id="UP001217754"/>
    </source>
</evidence>
<keyword evidence="2 5" id="KW-0812">Transmembrane</keyword>
<name>A0AAF0F5Z7_9BASI</name>
<dbReference type="GO" id="GO:0005254">
    <property type="term" value="F:chloride channel activity"/>
    <property type="evidence" value="ECO:0007669"/>
    <property type="project" value="TreeGrafter"/>
</dbReference>
<dbReference type="InterPro" id="IPR007632">
    <property type="entry name" value="Anoctamin"/>
</dbReference>
<evidence type="ECO:0000259" key="7">
    <source>
        <dbReference type="Pfam" id="PF20877"/>
    </source>
</evidence>
<proteinExistence type="predicted"/>
<feature type="domain" description="Anoctamin alpha-beta plait" evidence="7">
    <location>
        <begin position="16"/>
        <end position="145"/>
    </location>
</feature>
<dbReference type="RefSeq" id="XP_060123288.1">
    <property type="nucleotide sequence ID" value="XM_060267305.1"/>
</dbReference>
<protein>
    <submittedName>
        <fullName evidence="8">Uncharacterized protein</fullName>
    </submittedName>
</protein>
<evidence type="ECO:0000256" key="5">
    <source>
        <dbReference type="SAM" id="Phobius"/>
    </source>
</evidence>
<dbReference type="AlphaFoldDB" id="A0AAF0F5Z7"/>
<gene>
    <name evidence="8" type="ORF">MJAP1_003377</name>
</gene>
<dbReference type="Pfam" id="PF20877">
    <property type="entry name" value="Anoctamin_N"/>
    <property type="match status" value="1"/>
</dbReference>
<keyword evidence="9" id="KW-1185">Reference proteome</keyword>
<evidence type="ECO:0000259" key="6">
    <source>
        <dbReference type="Pfam" id="PF04547"/>
    </source>
</evidence>
<keyword evidence="3 5" id="KW-1133">Transmembrane helix</keyword>
<dbReference type="EMBL" id="CP119963">
    <property type="protein sequence ID" value="WFD40391.1"/>
    <property type="molecule type" value="Genomic_DNA"/>
</dbReference>
<dbReference type="Pfam" id="PF04547">
    <property type="entry name" value="Anoctamin"/>
    <property type="match status" value="1"/>
</dbReference>
<keyword evidence="4 5" id="KW-0472">Membrane</keyword>
<dbReference type="Proteomes" id="UP001217754">
    <property type="component" value="Chromosome 6"/>
</dbReference>
<organism evidence="8 9">
    <name type="scientific">Malassezia japonica</name>
    <dbReference type="NCBI Taxonomy" id="223818"/>
    <lineage>
        <taxon>Eukaryota</taxon>
        <taxon>Fungi</taxon>
        <taxon>Dikarya</taxon>
        <taxon>Basidiomycota</taxon>
        <taxon>Ustilaginomycotina</taxon>
        <taxon>Malasseziomycetes</taxon>
        <taxon>Malasseziales</taxon>
        <taxon>Malasseziaceae</taxon>
        <taxon>Malassezia</taxon>
    </lineage>
</organism>
<comment type="subcellular location">
    <subcellularLocation>
        <location evidence="1">Membrane</location>
        <topology evidence="1">Multi-pass membrane protein</topology>
    </subcellularLocation>
</comment>
<feature type="transmembrane region" description="Helical" evidence="5">
    <location>
        <begin position="406"/>
        <end position="426"/>
    </location>
</feature>
<evidence type="ECO:0000313" key="8">
    <source>
        <dbReference type="EMBL" id="WFD40391.1"/>
    </source>
</evidence>